<dbReference type="Proteomes" id="UP000821895">
    <property type="component" value="Segment"/>
</dbReference>
<reference evidence="2" key="1">
    <citation type="submission" date="2020-05" db="EMBL/GenBank/DDBJ databases">
        <authorList>
            <person name="Conneilly E.M."/>
            <person name="Corace M.L."/>
            <person name="Daly D."/>
            <person name="Dejene M.A."/>
            <person name="Deng Y."/>
            <person name="Kelly J.M."/>
            <person name="Masiello C.S."/>
            <person name="McDonough D."/>
            <person name="Musser E."/>
            <person name="Pecorale A.L."/>
            <person name="Ray R.F."/>
            <person name="Regan I.M."/>
            <person name="Shedd N.A."/>
            <person name="Tatone J.R."/>
            <person name="Tocci C.W."/>
            <person name="Zarate C.M."/>
            <person name="Whitefleet-Smith J.L."/>
            <person name="Garlena R.A."/>
            <person name="Russell D.A."/>
            <person name="Pope W.H."/>
            <person name="Jacobs-Sera D."/>
            <person name="Hatfull G.F."/>
        </authorList>
    </citation>
    <scope>NUCLEOTIDE SEQUENCE</scope>
</reference>
<dbReference type="InterPro" id="IPR036388">
    <property type="entry name" value="WH-like_DNA-bd_sf"/>
</dbReference>
<evidence type="ECO:0000313" key="3">
    <source>
        <dbReference type="Proteomes" id="UP000821895"/>
    </source>
</evidence>
<dbReference type="PROSITE" id="PS51257">
    <property type="entry name" value="PROKAR_LIPOPROTEIN"/>
    <property type="match status" value="1"/>
</dbReference>
<dbReference type="InterPro" id="IPR011434">
    <property type="entry name" value="Ltp-like_HTH"/>
</dbReference>
<keyword evidence="2" id="KW-0449">Lipoprotein</keyword>
<protein>
    <submittedName>
        <fullName evidence="2">Lipoprotein</fullName>
    </submittedName>
</protein>
<evidence type="ECO:0000259" key="1">
    <source>
        <dbReference type="Pfam" id="PF07553"/>
    </source>
</evidence>
<dbReference type="Pfam" id="PF07553">
    <property type="entry name" value="Lipoprotein_Ltp"/>
    <property type="match status" value="2"/>
</dbReference>
<name>A0AAE7F8C7_9CAUD</name>
<proteinExistence type="predicted"/>
<dbReference type="RefSeq" id="YP_010675441.1">
    <property type="nucleotide sequence ID" value="NC_071004.1"/>
</dbReference>
<dbReference type="Gene3D" id="1.10.10.10">
    <property type="entry name" value="Winged helix-like DNA-binding domain superfamily/Winged helix DNA-binding domain"/>
    <property type="match status" value="2"/>
</dbReference>
<gene>
    <name evidence="2" type="primary">12</name>
    <name evidence="2" type="ORF">SEA_CLAWZ_12</name>
</gene>
<feature type="domain" description="Putative host cell surface-exposed lipoprotein Ltp-like HTH region" evidence="1">
    <location>
        <begin position="48"/>
        <end position="90"/>
    </location>
</feature>
<organism evidence="2 3">
    <name type="scientific">Gordonia phage Clawz</name>
    <dbReference type="NCBI Taxonomy" id="2743910"/>
    <lineage>
        <taxon>Viruses</taxon>
        <taxon>Duplodnaviria</taxon>
        <taxon>Heunggongvirae</taxon>
        <taxon>Uroviricota</taxon>
        <taxon>Caudoviricetes</taxon>
        <taxon>Clawzvirus</taxon>
        <taxon>Clawzvirus clawz</taxon>
    </lineage>
</organism>
<feature type="domain" description="Putative host cell surface-exposed lipoprotein Ltp-like HTH region" evidence="1">
    <location>
        <begin position="93"/>
        <end position="132"/>
    </location>
</feature>
<dbReference type="GeneID" id="77951768"/>
<evidence type="ECO:0000313" key="2">
    <source>
        <dbReference type="EMBL" id="QKY79924.1"/>
    </source>
</evidence>
<dbReference type="KEGG" id="vg:77951768"/>
<accession>A0AAE7F8C7</accession>
<dbReference type="EMBL" id="MT498058">
    <property type="protein sequence ID" value="QKY79924.1"/>
    <property type="molecule type" value="Genomic_DNA"/>
</dbReference>
<sequence>MRKTITAAVAVAAIIGLAACEPLDDASAPNKNSEYTVQVENESMTKQQSNAVRKAQDYLSTSAFSRTGLIDQLKFEGFAPADAEYAVDNISVDWNEQAVKKAKEYMNTSAFSESSLADQLQFDGFTAEQARHGAQSQF</sequence>
<keyword evidence="3" id="KW-1185">Reference proteome</keyword>